<dbReference type="AlphaFoldDB" id="A0A9Q9MHE9"/>
<evidence type="ECO:0000259" key="1">
    <source>
        <dbReference type="Pfam" id="PF21806"/>
    </source>
</evidence>
<reference evidence="2" key="1">
    <citation type="submission" date="2021-04" db="EMBL/GenBank/DDBJ databases">
        <title>Dactylosporangium aurantiacum NRRL B-8018 full assembly.</title>
        <authorList>
            <person name="Hartkoorn R.C."/>
            <person name="Beaudoing E."/>
            <person name="Hot D."/>
        </authorList>
    </citation>
    <scope>NUCLEOTIDE SEQUENCE</scope>
    <source>
        <strain evidence="2">NRRL B-8018</strain>
    </source>
</reference>
<protein>
    <recommendedName>
        <fullName evidence="1">DUF6879 domain-containing protein</fullName>
    </recommendedName>
</protein>
<name>A0A9Q9MHE9_9ACTN</name>
<evidence type="ECO:0000313" key="3">
    <source>
        <dbReference type="Proteomes" id="UP001058003"/>
    </source>
</evidence>
<organism evidence="2 3">
    <name type="scientific">Dactylosporangium aurantiacum</name>
    <dbReference type="NCBI Taxonomy" id="35754"/>
    <lineage>
        <taxon>Bacteria</taxon>
        <taxon>Bacillati</taxon>
        <taxon>Actinomycetota</taxon>
        <taxon>Actinomycetes</taxon>
        <taxon>Micromonosporales</taxon>
        <taxon>Micromonosporaceae</taxon>
        <taxon>Dactylosporangium</taxon>
    </lineage>
</organism>
<proteinExistence type="predicted"/>
<dbReference type="KEGG" id="daur:Daura_06160"/>
<dbReference type="EMBL" id="CP073767">
    <property type="protein sequence ID" value="UWZ59393.1"/>
    <property type="molecule type" value="Genomic_DNA"/>
</dbReference>
<evidence type="ECO:0000313" key="2">
    <source>
        <dbReference type="EMBL" id="UWZ59393.1"/>
    </source>
</evidence>
<dbReference type="Proteomes" id="UP001058003">
    <property type="component" value="Chromosome"/>
</dbReference>
<feature type="domain" description="DUF6879" evidence="1">
    <location>
        <begin position="9"/>
        <end position="172"/>
    </location>
</feature>
<dbReference type="RefSeq" id="WP_033358565.1">
    <property type="nucleotide sequence ID" value="NZ_JAQQGQ010000037.1"/>
</dbReference>
<dbReference type="Pfam" id="PF21806">
    <property type="entry name" value="DUF6879"/>
    <property type="match status" value="1"/>
</dbReference>
<dbReference type="OrthoDB" id="3821358at2"/>
<sequence length="177" mass="21087">MTRLIQPGAEFRQLFHEFEHTVYRLETRNDYDASYEQDSFQRYLAGDPDDMPWMQSWLDLLRDAASHGRRFTRVRIVTVPLTDYSRFGVWCARLMNEAGEDIRYVTRDVAVAEELPTHDYWLFDSRKLVRMHFDDSNHFLGGEVIEDDAEIVQHNYWRDAAWHHAIERDDFAAQQGI</sequence>
<gene>
    <name evidence="2" type="ORF">Daura_06160</name>
</gene>
<keyword evidence="3" id="KW-1185">Reference proteome</keyword>
<accession>A0A9Q9MHE9</accession>
<dbReference type="InterPro" id="IPR049244">
    <property type="entry name" value="DUF6879"/>
</dbReference>